<evidence type="ECO:0008006" key="3">
    <source>
        <dbReference type="Google" id="ProtNLM"/>
    </source>
</evidence>
<protein>
    <recommendedName>
        <fullName evidence="3">F-box domain-containing protein</fullName>
    </recommendedName>
</protein>
<gene>
    <name evidence="1" type="ORF">HK100_001963</name>
</gene>
<accession>A0AAD5SXP5</accession>
<reference evidence="1" key="1">
    <citation type="submission" date="2020-05" db="EMBL/GenBank/DDBJ databases">
        <title>Phylogenomic resolution of chytrid fungi.</title>
        <authorList>
            <person name="Stajich J.E."/>
            <person name="Amses K."/>
            <person name="Simmons R."/>
            <person name="Seto K."/>
            <person name="Myers J."/>
            <person name="Bonds A."/>
            <person name="Quandt C.A."/>
            <person name="Barry K."/>
            <person name="Liu P."/>
            <person name="Grigoriev I."/>
            <person name="Longcore J.E."/>
            <person name="James T.Y."/>
        </authorList>
    </citation>
    <scope>NUCLEOTIDE SEQUENCE</scope>
    <source>
        <strain evidence="1">JEL0513</strain>
    </source>
</reference>
<dbReference type="EMBL" id="JADGJH010001442">
    <property type="protein sequence ID" value="KAJ3113510.1"/>
    <property type="molecule type" value="Genomic_DNA"/>
</dbReference>
<evidence type="ECO:0000313" key="2">
    <source>
        <dbReference type="Proteomes" id="UP001211907"/>
    </source>
</evidence>
<name>A0AAD5SXP5_9FUNG</name>
<dbReference type="Proteomes" id="UP001211907">
    <property type="component" value="Unassembled WGS sequence"/>
</dbReference>
<comment type="caution">
    <text evidence="1">The sequence shown here is derived from an EMBL/GenBank/DDBJ whole genome shotgun (WGS) entry which is preliminary data.</text>
</comment>
<dbReference type="AlphaFoldDB" id="A0AAD5SXP5"/>
<organism evidence="1 2">
    <name type="scientific">Physocladia obscura</name>
    <dbReference type="NCBI Taxonomy" id="109957"/>
    <lineage>
        <taxon>Eukaryota</taxon>
        <taxon>Fungi</taxon>
        <taxon>Fungi incertae sedis</taxon>
        <taxon>Chytridiomycota</taxon>
        <taxon>Chytridiomycota incertae sedis</taxon>
        <taxon>Chytridiomycetes</taxon>
        <taxon>Chytridiales</taxon>
        <taxon>Chytriomycetaceae</taxon>
        <taxon>Physocladia</taxon>
    </lineage>
</organism>
<sequence length="430" mass="47803">MQLPPELWQRLIDCGLNIPDLLALRLTSKFFFSLILHRHRKRPLGLTITDLDRSLAFLDSFSLSSPLPRLTSVLDTLLIDLDFAQFEALILGTGHLQTLCSISIYVTEFDEPPSDWEPPDSADDGTALSPLPNVKIAWIKAKARVRQLDAIVDVFTQLTPGLETVHLELQEYSSNQFCVSQNMIDSLATNCTFLNALCCFYGFESSLDALSRSRLRAPPPSNMILNLSVLESVSSLAIDVSQRVIEEGLMFVSDTDDTWFARLDALRVDVYKEEEQNGVCRKNSANFNDAVSPFLDVAPNLTILSLGTFDLGLPGHMELGTTVFERCPHLRLLQVADRESAIFGEASSNSFVGRNNSQSANCWGDDESANWLISVLGNRGENIPEPLEVLEILEDGTAREDVIFAAKNSKILLKSDITLPWKLPSTWLVL</sequence>
<keyword evidence="2" id="KW-1185">Reference proteome</keyword>
<proteinExistence type="predicted"/>
<evidence type="ECO:0000313" key="1">
    <source>
        <dbReference type="EMBL" id="KAJ3113510.1"/>
    </source>
</evidence>